<dbReference type="SUPFAM" id="SSF52833">
    <property type="entry name" value="Thioredoxin-like"/>
    <property type="match status" value="1"/>
</dbReference>
<dbReference type="InterPro" id="IPR036249">
    <property type="entry name" value="Thioredoxin-like_sf"/>
</dbReference>
<name>A0AAC8ZMJ6_9GAMM</name>
<dbReference type="RefSeq" id="WP_064460991.1">
    <property type="nucleotide sequence ID" value="NZ_CP012505.1"/>
</dbReference>
<dbReference type="Proteomes" id="UP000242800">
    <property type="component" value="Chromosome"/>
</dbReference>
<dbReference type="EMBL" id="CP012505">
    <property type="protein sequence ID" value="ALB01576.1"/>
    <property type="molecule type" value="Genomic_DNA"/>
</dbReference>
<reference evidence="1 2" key="1">
    <citation type="journal article" date="2016" name="Int. J. Syst. Evol. Microbiol.">
        <title>Reclassification of Wolbachia persica as Francisella persica comb. nov. and emended description of the family Francisellaceae.</title>
        <authorList>
            <person name="Larson M.A."/>
            <person name="Nalbantoglu U."/>
            <person name="Sayood K."/>
            <person name="Zentz E.B."/>
            <person name="Cer R.Z."/>
            <person name="Iwen P.C."/>
            <person name="Francesconi S.C."/>
            <person name="Bishop-Lilly K.A."/>
            <person name="Mokashi V.P."/>
            <person name="Sjostedt A."/>
            <person name="Hinrichs S.H."/>
        </authorList>
    </citation>
    <scope>NUCLEOTIDE SEQUENCE [LARGE SCALE GENOMIC DNA]</scope>
    <source>
        <strain evidence="1 2">FSC845</strain>
    </source>
</reference>
<evidence type="ECO:0000313" key="2">
    <source>
        <dbReference type="Proteomes" id="UP000242800"/>
    </source>
</evidence>
<dbReference type="AlphaFoldDB" id="A0AAC8ZMJ6"/>
<gene>
    <name evidence="1" type="ORF">ACH24_02255</name>
</gene>
<protein>
    <submittedName>
        <fullName evidence="1">Glutaredoxin</fullName>
    </submittedName>
</protein>
<evidence type="ECO:0000313" key="1">
    <source>
        <dbReference type="EMBL" id="ALB01576.1"/>
    </source>
</evidence>
<sequence>MTNQFENIVLYHMVKPEKICPYGLKAEALFEQKCWSFEDNHLKTRAETDAFKAKYNLHTLLIFIDGRQIGDYSNLLDFLGEK</sequence>
<accession>A0AAC8ZMJ6</accession>
<proteinExistence type="predicted"/>
<dbReference type="KEGG" id="fper:ACH24_02255"/>
<organism evidence="1 2">
    <name type="scientific">Francisella persica ATCC VR-331</name>
    <dbReference type="NCBI Taxonomy" id="1086726"/>
    <lineage>
        <taxon>Bacteria</taxon>
        <taxon>Pseudomonadati</taxon>
        <taxon>Pseudomonadota</taxon>
        <taxon>Gammaproteobacteria</taxon>
        <taxon>Thiotrichales</taxon>
        <taxon>Francisellaceae</taxon>
        <taxon>Francisella</taxon>
    </lineage>
</organism>
<keyword evidence="2" id="KW-1185">Reference proteome</keyword>